<keyword evidence="3" id="KW-0479">Metal-binding</keyword>
<comment type="similarity">
    <text evidence="6">Belongs to the DyP-type peroxidase family.</text>
</comment>
<dbReference type="PANTHER" id="PTHR43641:SF2">
    <property type="entry name" value="DEHYDRATASE YBIW-RELATED"/>
    <property type="match status" value="1"/>
</dbReference>
<evidence type="ECO:0000256" key="3">
    <source>
        <dbReference type="ARBA" id="ARBA00022723"/>
    </source>
</evidence>
<dbReference type="EMBL" id="JACJSG010000031">
    <property type="protein sequence ID" value="MBD2503173.1"/>
    <property type="molecule type" value="Genomic_DNA"/>
</dbReference>
<dbReference type="Pfam" id="PF02901">
    <property type="entry name" value="PFL-like"/>
    <property type="match status" value="1"/>
</dbReference>
<dbReference type="NCBIfam" id="TIGR01413">
    <property type="entry name" value="Dyp_perox_fam"/>
    <property type="match status" value="1"/>
</dbReference>
<feature type="domain" description="PFL" evidence="7">
    <location>
        <begin position="444"/>
        <end position="1180"/>
    </location>
</feature>
<keyword evidence="2 8" id="KW-0575">Peroxidase</keyword>
<dbReference type="InterPro" id="IPR006314">
    <property type="entry name" value="Dyp_peroxidase"/>
</dbReference>
<sequence>MLEENKINTQSTCPFHGVERHAQDLSASKGNNLSHIVWQCVQRGLVYPSPYARFVTFWRNSQEVEPSLTKAVLTNLMRDLRIEIHEHYGSSNTTAIAGVGFTLWKQWCVNDSISVPIAIDKFLNKYPDGISPAFARSCGTLADSQGDLWFHIKSDNDDYCEGVLEYIRRRLEQEEQCVDPSRTLSQAAATKSITSDKLGGKVLGCRFSENLNNPSDPITIQEQTIIGFEDPAHIGASFALSQRFFINWTNILNMSPEQIEDLVGRTTEDILIPTRDSRSHIKCSRVQDEQGNTTPILRLGLPFGQSPAIHNEDLQRKGASLRDEAGIYFAGYAKDVAVLESIMDSQIGFEEGCIRDRLLTNVNADLGGLFYIPSQVDLGLSPIELKSNEETDWNRFPGVDWSRLDRHFQLRSKNGYMYYNHKDYLYHMTTMTAEEKLRVLPPSSRVLRLLANTFSRWQDTWYFDRTQQEMQHLQVYVQRRYGSEKAAEVMSLSVAERMGWAIKMTLGDVIVSHEYGFRGRKQIENGNWINGADTYRIQPQELIVGALPNLGLGQGRYVMDYAREDEKIPNFFRGLSYASGVGHVVPGFQRILHFGIGGLISDIQKRLNATTDPRKQEFYKASILALEGVQEHCRAYAKLAEEMAIKLPDGQAAERENLQAISTRMRKLATQPPATMLEAAQLIFTYHACLHLVGEPTAIGRLDQMLYPFYKRDLAECRLDDDLAQEIIDCFWIKIGEKVQLNRTLVEDHQPYGNLAMGGSSGNYPQGAANNQWIQQVTVGGTIADNSPGDGLPAYNRITLLCLRAARRLPLNAPCLSLRVRSDIPPEYLQEAALAILSGGAHPILLSDEKIIPGLQRSGNQVGDGKTLTDYTPVTEKAQGLWHSEVSLLDARDYACDGCYEPQIVGKNWFTLGGVLTLQALEAALNQGKSWLTAGPMFFRGQRLSFTSIPPKDIKSFDQLVELFLTHIQWIYAKQADGLLALFGQMSQVCPSPLLSVVIDDCLDKGLDFYAGGARYNMVAPCFTALANSVNSLYAIKHMVFEPSTAVTSLPELVDALICDWGYSMQEPFISTLAGPARIAAIAERFKKLREVALQLPRYGRGNPDIDKFGDEIIRRVAETAVQVFTDPALPTAKKMVDLAQQLGSPEQPFGGFQVMPGVGTFENYVEFGATTGASADGRRSGESLASDLSPAPSLADLPINHQEAEFLKVLQGFTGGSSDYSSGAPTDLNIREDFPADKLQQVLYAFAQGTGSNILTITCANPETFAGATRDQEKYDLLRVRMGGWSEFFVAMFPAHQAQHQRRPLHLPQPSVEVLG</sequence>
<dbReference type="InterPro" id="IPR004184">
    <property type="entry name" value="PFL_dom"/>
</dbReference>
<name>A0ABR8D9R5_9NOST</name>
<dbReference type="GO" id="GO:0004601">
    <property type="term" value="F:peroxidase activity"/>
    <property type="evidence" value="ECO:0007669"/>
    <property type="project" value="UniProtKB-KW"/>
</dbReference>
<gene>
    <name evidence="8" type="ORF">H6G83_21630</name>
</gene>
<dbReference type="InterPro" id="IPR011008">
    <property type="entry name" value="Dimeric_a/b-barrel"/>
</dbReference>
<dbReference type="InterPro" id="IPR048328">
    <property type="entry name" value="Dyp_perox_C"/>
</dbReference>
<keyword evidence="9" id="KW-1185">Reference proteome</keyword>
<accession>A0ABR8D9R5</accession>
<keyword evidence="5" id="KW-0408">Iron</keyword>
<dbReference type="SUPFAM" id="SSF51998">
    <property type="entry name" value="PFL-like glycyl radical enzymes"/>
    <property type="match status" value="1"/>
</dbReference>
<dbReference type="Pfam" id="PF20628">
    <property type="entry name" value="Dyp_perox_C"/>
    <property type="match status" value="1"/>
</dbReference>
<evidence type="ECO:0000256" key="2">
    <source>
        <dbReference type="ARBA" id="ARBA00022559"/>
    </source>
</evidence>
<dbReference type="PROSITE" id="PS51404">
    <property type="entry name" value="DYP_PEROXIDASE"/>
    <property type="match status" value="1"/>
</dbReference>
<comment type="caution">
    <text evidence="8">The sequence shown here is derived from an EMBL/GenBank/DDBJ whole genome shotgun (WGS) entry which is preliminary data.</text>
</comment>
<evidence type="ECO:0000313" key="8">
    <source>
        <dbReference type="EMBL" id="MBD2503173.1"/>
    </source>
</evidence>
<evidence type="ECO:0000256" key="4">
    <source>
        <dbReference type="ARBA" id="ARBA00023002"/>
    </source>
</evidence>
<evidence type="ECO:0000313" key="9">
    <source>
        <dbReference type="Proteomes" id="UP000661112"/>
    </source>
</evidence>
<organism evidence="8 9">
    <name type="scientific">Anabaena azotica FACHB-119</name>
    <dbReference type="NCBI Taxonomy" id="947527"/>
    <lineage>
        <taxon>Bacteria</taxon>
        <taxon>Bacillati</taxon>
        <taxon>Cyanobacteriota</taxon>
        <taxon>Cyanophyceae</taxon>
        <taxon>Nostocales</taxon>
        <taxon>Nostocaceae</taxon>
        <taxon>Anabaena</taxon>
        <taxon>Anabaena azotica</taxon>
    </lineage>
</organism>
<keyword evidence="4" id="KW-0560">Oxidoreductase</keyword>
<dbReference type="SUPFAM" id="SSF54909">
    <property type="entry name" value="Dimeric alpha+beta barrel"/>
    <property type="match status" value="1"/>
</dbReference>
<evidence type="ECO:0000259" key="7">
    <source>
        <dbReference type="PROSITE" id="PS51554"/>
    </source>
</evidence>
<evidence type="ECO:0000256" key="1">
    <source>
        <dbReference type="ARBA" id="ARBA00001970"/>
    </source>
</evidence>
<evidence type="ECO:0000256" key="5">
    <source>
        <dbReference type="ARBA" id="ARBA00023004"/>
    </source>
</evidence>
<dbReference type="Proteomes" id="UP000661112">
    <property type="component" value="Unassembled WGS sequence"/>
</dbReference>
<dbReference type="Gene3D" id="3.20.70.20">
    <property type="match status" value="1"/>
</dbReference>
<protein>
    <submittedName>
        <fullName evidence="8">Dyp-type peroxidase</fullName>
    </submittedName>
</protein>
<reference evidence="8 9" key="1">
    <citation type="journal article" date="2020" name="ISME J.">
        <title>Comparative genomics reveals insights into cyanobacterial evolution and habitat adaptation.</title>
        <authorList>
            <person name="Chen M.Y."/>
            <person name="Teng W.K."/>
            <person name="Zhao L."/>
            <person name="Hu C.X."/>
            <person name="Zhou Y.K."/>
            <person name="Han B.P."/>
            <person name="Song L.R."/>
            <person name="Shu W.S."/>
        </authorList>
    </citation>
    <scope>NUCLEOTIDE SEQUENCE [LARGE SCALE GENOMIC DNA]</scope>
    <source>
        <strain evidence="8 9">FACHB-119</strain>
    </source>
</reference>
<dbReference type="PROSITE" id="PS51554">
    <property type="entry name" value="PFL"/>
    <property type="match status" value="1"/>
</dbReference>
<dbReference type="RefSeq" id="WP_190476036.1">
    <property type="nucleotide sequence ID" value="NZ_JACJSG010000031.1"/>
</dbReference>
<comment type="cofactor">
    <cofactor evidence="1">
        <name>heme b</name>
        <dbReference type="ChEBI" id="CHEBI:60344"/>
    </cofactor>
</comment>
<evidence type="ECO:0000256" key="6">
    <source>
        <dbReference type="ARBA" id="ARBA00025737"/>
    </source>
</evidence>
<dbReference type="InterPro" id="IPR051215">
    <property type="entry name" value="GRE"/>
</dbReference>
<dbReference type="PANTHER" id="PTHR43641">
    <property type="entry name" value="FORMATE ACETYLTRANSFERASE 3-RELATED"/>
    <property type="match status" value="1"/>
</dbReference>
<proteinExistence type="inferred from homology"/>